<evidence type="ECO:0000313" key="3">
    <source>
        <dbReference type="Proteomes" id="UP001500466"/>
    </source>
</evidence>
<accession>A0ABP9HP50</accession>
<keyword evidence="1" id="KW-0812">Transmembrane</keyword>
<evidence type="ECO:0000313" key="2">
    <source>
        <dbReference type="EMBL" id="GAA4975058.1"/>
    </source>
</evidence>
<keyword evidence="1" id="KW-1133">Transmembrane helix</keyword>
<evidence type="ECO:0000256" key="1">
    <source>
        <dbReference type="SAM" id="Phobius"/>
    </source>
</evidence>
<reference evidence="3" key="1">
    <citation type="journal article" date="2019" name="Int. J. Syst. Evol. Microbiol.">
        <title>The Global Catalogue of Microorganisms (GCM) 10K type strain sequencing project: providing services to taxonomists for standard genome sequencing and annotation.</title>
        <authorList>
            <consortium name="The Broad Institute Genomics Platform"/>
            <consortium name="The Broad Institute Genome Sequencing Center for Infectious Disease"/>
            <person name="Wu L."/>
            <person name="Ma J."/>
        </authorList>
    </citation>
    <scope>NUCLEOTIDE SEQUENCE [LARGE SCALE GENOMIC DNA]</scope>
    <source>
        <strain evidence="3">JCM 17986</strain>
    </source>
</reference>
<sequence>MPIAKAARVSGWALLVGFLAVFTVFESAKYGLVTTTGAVVGLAIPEVAGRLSGRAPRTAAALRAWWLPTVLLVVAMVSPVGGPPLFTAGLGWLTRITAERLRP</sequence>
<name>A0ABP9HP50_9ACTN</name>
<organism evidence="2 3">
    <name type="scientific">Yinghuangia aomiensis</name>
    <dbReference type="NCBI Taxonomy" id="676205"/>
    <lineage>
        <taxon>Bacteria</taxon>
        <taxon>Bacillati</taxon>
        <taxon>Actinomycetota</taxon>
        <taxon>Actinomycetes</taxon>
        <taxon>Kitasatosporales</taxon>
        <taxon>Streptomycetaceae</taxon>
        <taxon>Yinghuangia</taxon>
    </lineage>
</organism>
<keyword evidence="1" id="KW-0472">Membrane</keyword>
<feature type="transmembrane region" description="Helical" evidence="1">
    <location>
        <begin position="65"/>
        <end position="93"/>
    </location>
</feature>
<proteinExistence type="predicted"/>
<dbReference type="Proteomes" id="UP001500466">
    <property type="component" value="Unassembled WGS sequence"/>
</dbReference>
<protein>
    <submittedName>
        <fullName evidence="2">Uncharacterized protein</fullName>
    </submittedName>
</protein>
<keyword evidence="3" id="KW-1185">Reference proteome</keyword>
<comment type="caution">
    <text evidence="2">The sequence shown here is derived from an EMBL/GenBank/DDBJ whole genome shotgun (WGS) entry which is preliminary data.</text>
</comment>
<dbReference type="RefSeq" id="WP_345677639.1">
    <property type="nucleotide sequence ID" value="NZ_BAABHS010000017.1"/>
</dbReference>
<gene>
    <name evidence="2" type="ORF">GCM10023205_47320</name>
</gene>
<dbReference type="EMBL" id="BAABHS010000017">
    <property type="protein sequence ID" value="GAA4975058.1"/>
    <property type="molecule type" value="Genomic_DNA"/>
</dbReference>